<evidence type="ECO:0000313" key="5">
    <source>
        <dbReference type="Proteomes" id="UP000278587"/>
    </source>
</evidence>
<evidence type="ECO:0000313" key="3">
    <source>
        <dbReference type="EMBL" id="RMV76855.1"/>
    </source>
</evidence>
<dbReference type="SUPFAM" id="SSF47413">
    <property type="entry name" value="lambda repressor-like DNA-binding domains"/>
    <property type="match status" value="1"/>
</dbReference>
<organism evidence="3 4">
    <name type="scientific">Pseudomonas caricapapayae</name>
    <dbReference type="NCBI Taxonomy" id="46678"/>
    <lineage>
        <taxon>Bacteria</taxon>
        <taxon>Pseudomonadati</taxon>
        <taxon>Pseudomonadota</taxon>
        <taxon>Gammaproteobacteria</taxon>
        <taxon>Pseudomonadales</taxon>
        <taxon>Pseudomonadaceae</taxon>
        <taxon>Pseudomonas</taxon>
    </lineage>
</organism>
<feature type="domain" description="HTH cro/C1-type" evidence="1">
    <location>
        <begin position="31"/>
        <end position="63"/>
    </location>
</feature>
<dbReference type="Gene3D" id="1.10.260.40">
    <property type="entry name" value="lambda repressor-like DNA-binding domains"/>
    <property type="match status" value="1"/>
</dbReference>
<accession>A0A0N8QRB9</accession>
<sequence length="158" mass="17317">MTLKNEIGAALRAIRQQRDLGYEDLNESVFRTSLSLIERGKSNPSIDKLSSLAQALDFDLVAFVAICVSLNRGQDPDESLVAAQSELDRFKAAGGMSLLQKQIQNGELLSRSKGKPANQGNKAAVLELKAEGKTQSEIRRALNLSKSTVSQYWHSEPE</sequence>
<dbReference type="Pfam" id="PF01381">
    <property type="entry name" value="HTH_3"/>
    <property type="match status" value="1"/>
</dbReference>
<gene>
    <name evidence="3" type="ORF">ALP05_00783</name>
    <name evidence="2" type="ORF">ALQ84_02168</name>
</gene>
<dbReference type="GO" id="GO:0003677">
    <property type="term" value="F:DNA binding"/>
    <property type="evidence" value="ECO:0007669"/>
    <property type="project" value="InterPro"/>
</dbReference>
<evidence type="ECO:0000259" key="1">
    <source>
        <dbReference type="PROSITE" id="PS50943"/>
    </source>
</evidence>
<reference evidence="4 5" key="1">
    <citation type="submission" date="2018-08" db="EMBL/GenBank/DDBJ databases">
        <title>Recombination of ecologically and evolutionarily significant loci maintains genetic cohesion in the Pseudomonas syringae species complex.</title>
        <authorList>
            <person name="Dillon M."/>
            <person name="Thakur S."/>
            <person name="Almeida R.N.D."/>
            <person name="Weir B.S."/>
            <person name="Guttman D.S."/>
        </authorList>
    </citation>
    <scope>NUCLEOTIDE SEQUENCE [LARGE SCALE GENOMIC DNA]</scope>
    <source>
        <strain evidence="2 5">ICMP 4086</strain>
        <strain evidence="3 4">ICMP 7496</strain>
    </source>
</reference>
<dbReference type="AlphaFoldDB" id="A0A0N8QRB9"/>
<dbReference type="InterPro" id="IPR010982">
    <property type="entry name" value="Lambda_DNA-bd_dom_sf"/>
</dbReference>
<dbReference type="InterPro" id="IPR001387">
    <property type="entry name" value="Cro/C1-type_HTH"/>
</dbReference>
<comment type="caution">
    <text evidence="3">The sequence shown here is derived from an EMBL/GenBank/DDBJ whole genome shotgun (WGS) entry which is preliminary data.</text>
</comment>
<dbReference type="Proteomes" id="UP000278587">
    <property type="component" value="Unassembled WGS sequence"/>
</dbReference>
<evidence type="ECO:0000313" key="2">
    <source>
        <dbReference type="EMBL" id="RMM04609.1"/>
    </source>
</evidence>
<proteinExistence type="predicted"/>
<dbReference type="Proteomes" id="UP000269872">
    <property type="component" value="Unassembled WGS sequence"/>
</dbReference>
<dbReference type="OrthoDB" id="6900871at2"/>
<protein>
    <submittedName>
        <fullName evidence="3">Cro/CI family transcriptional regulator</fullName>
    </submittedName>
</protein>
<evidence type="ECO:0000313" key="4">
    <source>
        <dbReference type="Proteomes" id="UP000269872"/>
    </source>
</evidence>
<dbReference type="SMART" id="SM00530">
    <property type="entry name" value="HTH_XRE"/>
    <property type="match status" value="1"/>
</dbReference>
<name>A0A0N8QRB9_9PSED</name>
<dbReference type="CDD" id="cd00093">
    <property type="entry name" value="HTH_XRE"/>
    <property type="match status" value="1"/>
</dbReference>
<dbReference type="EMBL" id="RBUY01000060">
    <property type="protein sequence ID" value="RMV76855.1"/>
    <property type="molecule type" value="Genomic_DNA"/>
</dbReference>
<dbReference type="EMBL" id="RBOC01000179">
    <property type="protein sequence ID" value="RMM04609.1"/>
    <property type="molecule type" value="Genomic_DNA"/>
</dbReference>
<dbReference type="RefSeq" id="WP_055010595.1">
    <property type="nucleotide sequence ID" value="NZ_LJPW01000150.1"/>
</dbReference>
<dbReference type="PROSITE" id="PS50943">
    <property type="entry name" value="HTH_CROC1"/>
    <property type="match status" value="1"/>
</dbReference>